<dbReference type="InterPro" id="IPR050227">
    <property type="entry name" value="Rab"/>
</dbReference>
<dbReference type="FunFam" id="3.40.50.300:FF:001447">
    <property type="entry name" value="Ras-related protein Rab-1B"/>
    <property type="match status" value="1"/>
</dbReference>
<keyword evidence="4" id="KW-1185">Reference proteome</keyword>
<dbReference type="Pfam" id="PF00071">
    <property type="entry name" value="Ras"/>
    <property type="match status" value="1"/>
</dbReference>
<dbReference type="GO" id="GO:0003924">
    <property type="term" value="F:GTPase activity"/>
    <property type="evidence" value="ECO:0007669"/>
    <property type="project" value="InterPro"/>
</dbReference>
<dbReference type="PROSITE" id="PS51419">
    <property type="entry name" value="RAB"/>
    <property type="match status" value="1"/>
</dbReference>
<keyword evidence="2" id="KW-0342">GTP-binding</keyword>
<reference evidence="3 4" key="1">
    <citation type="journal article" date="2013" name="Curr. Biol.">
        <title>The Genome of the Foraminiferan Reticulomyxa filosa.</title>
        <authorList>
            <person name="Glockner G."/>
            <person name="Hulsmann N."/>
            <person name="Schleicher M."/>
            <person name="Noegel A.A."/>
            <person name="Eichinger L."/>
            <person name="Gallinger C."/>
            <person name="Pawlowski J."/>
            <person name="Sierra R."/>
            <person name="Euteneuer U."/>
            <person name="Pillet L."/>
            <person name="Moustafa A."/>
            <person name="Platzer M."/>
            <person name="Groth M."/>
            <person name="Szafranski K."/>
            <person name="Schliwa M."/>
        </authorList>
    </citation>
    <scope>NUCLEOTIDE SEQUENCE [LARGE SCALE GENOMIC DNA]</scope>
</reference>
<dbReference type="InterPro" id="IPR027417">
    <property type="entry name" value="P-loop_NTPase"/>
</dbReference>
<sequence>MNIMCDETVKYMITFVSDYLLKVVMVGDSGVGKSSLLKRFAVQYNSHVPSFIKKKNTIGVDFEIKTLEIDGRTVKLQIWDTAGTCVLFCLLFFFFGNKNEKVAIDESIDKLNYENDRTREIPKYHN</sequence>
<dbReference type="NCBIfam" id="TIGR00231">
    <property type="entry name" value="small_GTP"/>
    <property type="match status" value="1"/>
</dbReference>
<dbReference type="PRINTS" id="PR00449">
    <property type="entry name" value="RASTRNSFRMNG"/>
</dbReference>
<dbReference type="Proteomes" id="UP000023152">
    <property type="component" value="Unassembled WGS sequence"/>
</dbReference>
<comment type="caution">
    <text evidence="3">The sequence shown here is derived from an EMBL/GenBank/DDBJ whole genome shotgun (WGS) entry which is preliminary data.</text>
</comment>
<evidence type="ECO:0000313" key="3">
    <source>
        <dbReference type="EMBL" id="ETO21875.1"/>
    </source>
</evidence>
<evidence type="ECO:0000256" key="1">
    <source>
        <dbReference type="ARBA" id="ARBA00022741"/>
    </source>
</evidence>
<proteinExistence type="predicted"/>
<dbReference type="PANTHER" id="PTHR47977">
    <property type="entry name" value="RAS-RELATED PROTEIN RAB"/>
    <property type="match status" value="1"/>
</dbReference>
<accession>X6N6J9</accession>
<name>X6N6J9_RETFI</name>
<dbReference type="EMBL" id="ASPP01011222">
    <property type="protein sequence ID" value="ETO21875.1"/>
    <property type="molecule type" value="Genomic_DNA"/>
</dbReference>
<evidence type="ECO:0000313" key="4">
    <source>
        <dbReference type="Proteomes" id="UP000023152"/>
    </source>
</evidence>
<organism evidence="3 4">
    <name type="scientific">Reticulomyxa filosa</name>
    <dbReference type="NCBI Taxonomy" id="46433"/>
    <lineage>
        <taxon>Eukaryota</taxon>
        <taxon>Sar</taxon>
        <taxon>Rhizaria</taxon>
        <taxon>Retaria</taxon>
        <taxon>Foraminifera</taxon>
        <taxon>Monothalamids</taxon>
        <taxon>Reticulomyxidae</taxon>
        <taxon>Reticulomyxa</taxon>
    </lineage>
</organism>
<dbReference type="SMART" id="SM00175">
    <property type="entry name" value="RAB"/>
    <property type="match status" value="1"/>
</dbReference>
<dbReference type="OrthoDB" id="9989112at2759"/>
<dbReference type="Gene3D" id="3.40.50.300">
    <property type="entry name" value="P-loop containing nucleotide triphosphate hydrolases"/>
    <property type="match status" value="1"/>
</dbReference>
<keyword evidence="1" id="KW-0547">Nucleotide-binding</keyword>
<protein>
    <submittedName>
        <fullName evidence="3">GTP-binding protein ypt1</fullName>
    </submittedName>
</protein>
<dbReference type="GO" id="GO:0005525">
    <property type="term" value="F:GTP binding"/>
    <property type="evidence" value="ECO:0007669"/>
    <property type="project" value="UniProtKB-KW"/>
</dbReference>
<dbReference type="InterPro" id="IPR001806">
    <property type="entry name" value="Small_GTPase"/>
</dbReference>
<gene>
    <name evidence="3" type="ORF">RFI_15328</name>
</gene>
<dbReference type="InterPro" id="IPR005225">
    <property type="entry name" value="Small_GTP-bd"/>
</dbReference>
<evidence type="ECO:0000256" key="2">
    <source>
        <dbReference type="ARBA" id="ARBA00023134"/>
    </source>
</evidence>
<dbReference type="SUPFAM" id="SSF52540">
    <property type="entry name" value="P-loop containing nucleoside triphosphate hydrolases"/>
    <property type="match status" value="1"/>
</dbReference>
<dbReference type="AlphaFoldDB" id="X6N6J9"/>